<dbReference type="Proteomes" id="UP001302812">
    <property type="component" value="Unassembled WGS sequence"/>
</dbReference>
<evidence type="ECO:0000313" key="2">
    <source>
        <dbReference type="Proteomes" id="UP001302812"/>
    </source>
</evidence>
<dbReference type="GeneID" id="89937721"/>
<organism evidence="1 2">
    <name type="scientific">Canariomyces notabilis</name>
    <dbReference type="NCBI Taxonomy" id="2074819"/>
    <lineage>
        <taxon>Eukaryota</taxon>
        <taxon>Fungi</taxon>
        <taxon>Dikarya</taxon>
        <taxon>Ascomycota</taxon>
        <taxon>Pezizomycotina</taxon>
        <taxon>Sordariomycetes</taxon>
        <taxon>Sordariomycetidae</taxon>
        <taxon>Sordariales</taxon>
        <taxon>Chaetomiaceae</taxon>
        <taxon>Canariomyces</taxon>
    </lineage>
</organism>
<comment type="caution">
    <text evidence="1">The sequence shown here is derived from an EMBL/GenBank/DDBJ whole genome shotgun (WGS) entry which is preliminary data.</text>
</comment>
<dbReference type="EMBL" id="MU853340">
    <property type="protein sequence ID" value="KAK4113084.1"/>
    <property type="molecule type" value="Genomic_DNA"/>
</dbReference>
<accession>A0AAN6TEQ2</accession>
<sequence>MANGYLEAGYGLQLVANYWIEKAQMGKENLELAGKALQKIRAMQAARMLVDMVSVDSPKKTVAETGASTINGVTPTAADIKLIYALITSFNSKPDVDWDNVTTATSSNSAKS</sequence>
<gene>
    <name evidence="1" type="ORF">N656DRAFT_768060</name>
</gene>
<protein>
    <submittedName>
        <fullName evidence="1">Uncharacterized protein</fullName>
    </submittedName>
</protein>
<name>A0AAN6TEQ2_9PEZI</name>
<reference evidence="1" key="1">
    <citation type="journal article" date="2023" name="Mol. Phylogenet. Evol.">
        <title>Genome-scale phylogeny and comparative genomics of the fungal order Sordariales.</title>
        <authorList>
            <person name="Hensen N."/>
            <person name="Bonometti L."/>
            <person name="Westerberg I."/>
            <person name="Brannstrom I.O."/>
            <person name="Guillou S."/>
            <person name="Cros-Aarteil S."/>
            <person name="Calhoun S."/>
            <person name="Haridas S."/>
            <person name="Kuo A."/>
            <person name="Mondo S."/>
            <person name="Pangilinan J."/>
            <person name="Riley R."/>
            <person name="LaButti K."/>
            <person name="Andreopoulos B."/>
            <person name="Lipzen A."/>
            <person name="Chen C."/>
            <person name="Yan M."/>
            <person name="Daum C."/>
            <person name="Ng V."/>
            <person name="Clum A."/>
            <person name="Steindorff A."/>
            <person name="Ohm R.A."/>
            <person name="Martin F."/>
            <person name="Silar P."/>
            <person name="Natvig D.O."/>
            <person name="Lalanne C."/>
            <person name="Gautier V."/>
            <person name="Ament-Velasquez S.L."/>
            <person name="Kruys A."/>
            <person name="Hutchinson M.I."/>
            <person name="Powell A.J."/>
            <person name="Barry K."/>
            <person name="Miller A.N."/>
            <person name="Grigoriev I.V."/>
            <person name="Debuchy R."/>
            <person name="Gladieux P."/>
            <person name="Hiltunen Thoren M."/>
            <person name="Johannesson H."/>
        </authorList>
    </citation>
    <scope>NUCLEOTIDE SEQUENCE</scope>
    <source>
        <strain evidence="1">CBS 508.74</strain>
    </source>
</reference>
<keyword evidence="2" id="KW-1185">Reference proteome</keyword>
<evidence type="ECO:0000313" key="1">
    <source>
        <dbReference type="EMBL" id="KAK4113084.1"/>
    </source>
</evidence>
<dbReference type="RefSeq" id="XP_064670654.1">
    <property type="nucleotide sequence ID" value="XM_064813596.1"/>
</dbReference>
<proteinExistence type="predicted"/>
<dbReference type="AlphaFoldDB" id="A0AAN6TEQ2"/>
<reference evidence="1" key="2">
    <citation type="submission" date="2023-05" db="EMBL/GenBank/DDBJ databases">
        <authorList>
            <consortium name="Lawrence Berkeley National Laboratory"/>
            <person name="Steindorff A."/>
            <person name="Hensen N."/>
            <person name="Bonometti L."/>
            <person name="Westerberg I."/>
            <person name="Brannstrom I.O."/>
            <person name="Guillou S."/>
            <person name="Cros-Aarteil S."/>
            <person name="Calhoun S."/>
            <person name="Haridas S."/>
            <person name="Kuo A."/>
            <person name="Mondo S."/>
            <person name="Pangilinan J."/>
            <person name="Riley R."/>
            <person name="Labutti K."/>
            <person name="Andreopoulos B."/>
            <person name="Lipzen A."/>
            <person name="Chen C."/>
            <person name="Yanf M."/>
            <person name="Daum C."/>
            <person name="Ng V."/>
            <person name="Clum A."/>
            <person name="Ohm R."/>
            <person name="Martin F."/>
            <person name="Silar P."/>
            <person name="Natvig D."/>
            <person name="Lalanne C."/>
            <person name="Gautier V."/>
            <person name="Ament-Velasquez S.L."/>
            <person name="Kruys A."/>
            <person name="Hutchinson M.I."/>
            <person name="Powell A.J."/>
            <person name="Barry K."/>
            <person name="Miller A.N."/>
            <person name="Grigoriev I.V."/>
            <person name="Debuchy R."/>
            <person name="Gladieux P."/>
            <person name="Thoren M.H."/>
            <person name="Johannesson H."/>
        </authorList>
    </citation>
    <scope>NUCLEOTIDE SEQUENCE</scope>
    <source>
        <strain evidence="1">CBS 508.74</strain>
    </source>
</reference>